<dbReference type="SMART" id="SM00091">
    <property type="entry name" value="PAS"/>
    <property type="match status" value="2"/>
</dbReference>
<evidence type="ECO:0000259" key="4">
    <source>
        <dbReference type="PROSITE" id="PS50883"/>
    </source>
</evidence>
<dbReference type="Proteomes" id="UP001180087">
    <property type="component" value="Chromosome"/>
</dbReference>
<keyword evidence="1" id="KW-0175">Coiled coil</keyword>
<gene>
    <name evidence="6" type="ORF">QR721_04990</name>
</gene>
<dbReference type="SMART" id="SM00086">
    <property type="entry name" value="PAC"/>
    <property type="match status" value="2"/>
</dbReference>
<feature type="domain" description="EAL" evidence="4">
    <location>
        <begin position="452"/>
        <end position="705"/>
    </location>
</feature>
<proteinExistence type="predicted"/>
<dbReference type="InterPro" id="IPR000160">
    <property type="entry name" value="GGDEF_dom"/>
</dbReference>
<dbReference type="Pfam" id="PF13426">
    <property type="entry name" value="PAS_9"/>
    <property type="match status" value="1"/>
</dbReference>
<dbReference type="NCBIfam" id="TIGR00229">
    <property type="entry name" value="sensory_box"/>
    <property type="match status" value="2"/>
</dbReference>
<dbReference type="PANTHER" id="PTHR44757">
    <property type="entry name" value="DIGUANYLATE CYCLASE DGCP"/>
    <property type="match status" value="1"/>
</dbReference>
<feature type="domain" description="PAS" evidence="2">
    <location>
        <begin position="153"/>
        <end position="225"/>
    </location>
</feature>
<dbReference type="InterPro" id="IPR029787">
    <property type="entry name" value="Nucleotide_cyclase"/>
</dbReference>
<dbReference type="PROSITE" id="PS50112">
    <property type="entry name" value="PAS"/>
    <property type="match status" value="2"/>
</dbReference>
<dbReference type="InterPro" id="IPR013767">
    <property type="entry name" value="PAS_fold"/>
</dbReference>
<dbReference type="InterPro" id="IPR000700">
    <property type="entry name" value="PAS-assoc_C"/>
</dbReference>
<feature type="domain" description="PAC" evidence="3">
    <location>
        <begin position="227"/>
        <end position="278"/>
    </location>
</feature>
<dbReference type="InterPro" id="IPR035919">
    <property type="entry name" value="EAL_sf"/>
</dbReference>
<accession>A0ABY9KY53</accession>
<dbReference type="EMBL" id="CP129113">
    <property type="protein sequence ID" value="WLV25565.1"/>
    <property type="molecule type" value="Genomic_DNA"/>
</dbReference>
<evidence type="ECO:0000259" key="2">
    <source>
        <dbReference type="PROSITE" id="PS50112"/>
    </source>
</evidence>
<dbReference type="PANTHER" id="PTHR44757:SF2">
    <property type="entry name" value="BIOFILM ARCHITECTURE MAINTENANCE PROTEIN MBAA"/>
    <property type="match status" value="1"/>
</dbReference>
<organism evidence="6 7">
    <name type="scientific">Aciduricibacillus chroicocephali</name>
    <dbReference type="NCBI Taxonomy" id="3054939"/>
    <lineage>
        <taxon>Bacteria</taxon>
        <taxon>Bacillati</taxon>
        <taxon>Bacillota</taxon>
        <taxon>Bacilli</taxon>
        <taxon>Bacillales</taxon>
        <taxon>Bacillaceae</taxon>
        <taxon>Aciduricibacillus</taxon>
    </lineage>
</organism>
<dbReference type="SUPFAM" id="SSF55785">
    <property type="entry name" value="PYP-like sensor domain (PAS domain)"/>
    <property type="match status" value="2"/>
</dbReference>
<reference evidence="6" key="1">
    <citation type="submission" date="2023-06" db="EMBL/GenBank/DDBJ databases">
        <title>A Treasure from Seagulls: Isolation and Description of Aciduricobacillus qingdaonensis gen. nov., sp. nov., a Rare Obligately Uric Acid-utilizing Member in the Family Bacillaceae.</title>
        <authorList>
            <person name="Liu W."/>
            <person name="Wang B."/>
        </authorList>
    </citation>
    <scope>NUCLEOTIDE SEQUENCE</scope>
    <source>
        <strain evidence="6">44XB</strain>
    </source>
</reference>
<name>A0ABY9KY53_9BACI</name>
<dbReference type="SUPFAM" id="SSF141868">
    <property type="entry name" value="EAL domain-like"/>
    <property type="match status" value="1"/>
</dbReference>
<dbReference type="PROSITE" id="PS50887">
    <property type="entry name" value="GGDEF"/>
    <property type="match status" value="1"/>
</dbReference>
<evidence type="ECO:0000313" key="6">
    <source>
        <dbReference type="EMBL" id="WLV25565.1"/>
    </source>
</evidence>
<dbReference type="SUPFAM" id="SSF55073">
    <property type="entry name" value="Nucleotide cyclase"/>
    <property type="match status" value="1"/>
</dbReference>
<feature type="domain" description="PAC" evidence="3">
    <location>
        <begin position="100"/>
        <end position="152"/>
    </location>
</feature>
<dbReference type="CDD" id="cd01948">
    <property type="entry name" value="EAL"/>
    <property type="match status" value="1"/>
</dbReference>
<evidence type="ECO:0000256" key="1">
    <source>
        <dbReference type="SAM" id="Coils"/>
    </source>
</evidence>
<dbReference type="RefSeq" id="WP_348029356.1">
    <property type="nucleotide sequence ID" value="NZ_CP129113.1"/>
</dbReference>
<dbReference type="CDD" id="cd01949">
    <property type="entry name" value="GGDEF"/>
    <property type="match status" value="1"/>
</dbReference>
<dbReference type="Pfam" id="PF00563">
    <property type="entry name" value="EAL"/>
    <property type="match status" value="1"/>
</dbReference>
<feature type="coiled-coil region" evidence="1">
    <location>
        <begin position="136"/>
        <end position="163"/>
    </location>
</feature>
<dbReference type="Pfam" id="PF00990">
    <property type="entry name" value="GGDEF"/>
    <property type="match status" value="1"/>
</dbReference>
<evidence type="ECO:0000259" key="3">
    <source>
        <dbReference type="PROSITE" id="PS50113"/>
    </source>
</evidence>
<feature type="domain" description="GGDEF" evidence="5">
    <location>
        <begin position="310"/>
        <end position="443"/>
    </location>
</feature>
<dbReference type="NCBIfam" id="TIGR00254">
    <property type="entry name" value="GGDEF"/>
    <property type="match status" value="1"/>
</dbReference>
<dbReference type="InterPro" id="IPR043128">
    <property type="entry name" value="Rev_trsase/Diguanyl_cyclase"/>
</dbReference>
<dbReference type="Pfam" id="PF00989">
    <property type="entry name" value="PAS"/>
    <property type="match status" value="1"/>
</dbReference>
<dbReference type="InterPro" id="IPR000014">
    <property type="entry name" value="PAS"/>
</dbReference>
<protein>
    <submittedName>
        <fullName evidence="6">EAL domain-containing protein</fullName>
    </submittedName>
</protein>
<dbReference type="Gene3D" id="3.30.450.20">
    <property type="entry name" value="PAS domain"/>
    <property type="match status" value="2"/>
</dbReference>
<feature type="domain" description="PAS" evidence="2">
    <location>
        <begin position="28"/>
        <end position="72"/>
    </location>
</feature>
<dbReference type="InterPro" id="IPR035965">
    <property type="entry name" value="PAS-like_dom_sf"/>
</dbReference>
<keyword evidence="7" id="KW-1185">Reference proteome</keyword>
<dbReference type="PROSITE" id="PS50113">
    <property type="entry name" value="PAC"/>
    <property type="match status" value="2"/>
</dbReference>
<dbReference type="InterPro" id="IPR001610">
    <property type="entry name" value="PAC"/>
</dbReference>
<dbReference type="PROSITE" id="PS50883">
    <property type="entry name" value="EAL"/>
    <property type="match status" value="1"/>
</dbReference>
<dbReference type="Gene3D" id="3.20.20.450">
    <property type="entry name" value="EAL domain"/>
    <property type="match status" value="1"/>
</dbReference>
<dbReference type="SMART" id="SM00052">
    <property type="entry name" value="EAL"/>
    <property type="match status" value="1"/>
</dbReference>
<dbReference type="Gene3D" id="3.30.70.270">
    <property type="match status" value="1"/>
</dbReference>
<dbReference type="CDD" id="cd00130">
    <property type="entry name" value="PAS"/>
    <property type="match status" value="2"/>
</dbReference>
<dbReference type="InterPro" id="IPR001633">
    <property type="entry name" value="EAL_dom"/>
</dbReference>
<evidence type="ECO:0000259" key="5">
    <source>
        <dbReference type="PROSITE" id="PS50887"/>
    </source>
</evidence>
<evidence type="ECO:0000313" key="7">
    <source>
        <dbReference type="Proteomes" id="UP001180087"/>
    </source>
</evidence>
<sequence>MSTTSDTDVQGLQHQKESEQSIQSLLKDLQDIKYALDQSSIVAITDQRGRIKYVNDHFCKISKYKRDELLGKDHSLVNSGYHEKGFFKEMWATIGKGHIWRGEIRNRAKDGTLYWVDTTIVPYLNEKGKPYQYVAIRNDITKRKEMEEKIRESEEKYRLITENSGDLISVIDKEGNIRYLSPSHGELLGTRVANDLTGNLLDWIHEEDHKMLCAELILLAAMKKKTSHIEIRIKSSSNIYHVMDTRINPVKTEEGIRDFVLIMRDVTERKNSEKMIYHLAYHDTLTDLPNRRMYMNTLRKEVHEANESHTKFAVVFIDLDNFKHINDSWGHENGDYLLAEVAARMKKSIRDSDVVARFGGDEFTVLLRDVPSLTVLHQMAKRIHSDFQKPLEIDGQRYTPSCSMGIALYPEHSIDADDLLKKADTALYTVKERGRNGYAIFDEKMERKSLEIILMENEMQKAIEHDQFHIDYQPKMDLASNKLIGMEALVRWKHPELGLIPPNKFIPLAEDCGLIMKLGEWVLRHSCEQNKKWQDKGYEPIVVSVNLSPYQVMHPAIVQRIKDVLADTGMNPKWLELEVTESIFTNVDHASGVLQELRDLGIQISIDDFGTGYSSFSYIKNLPVDTLKIDASFIQDIDQNKESQAIVQAVLAVAKTLGIGVIAEGIESSDQLGVLLEDGCAQGQGYFFSKPLPSEDFESYLKGAGPDSD</sequence>
<dbReference type="InterPro" id="IPR052155">
    <property type="entry name" value="Biofilm_reg_signaling"/>
</dbReference>
<dbReference type="SMART" id="SM00267">
    <property type="entry name" value="GGDEF"/>
    <property type="match status" value="1"/>
</dbReference>